<dbReference type="AlphaFoldDB" id="A0A2P8GT75"/>
<dbReference type="Pfam" id="PF01476">
    <property type="entry name" value="LysM"/>
    <property type="match status" value="1"/>
</dbReference>
<gene>
    <name evidence="3" type="ORF">CLV49_0777</name>
    <name evidence="4" type="ORF">ELQ93_16715</name>
</gene>
<evidence type="ECO:0000313" key="4">
    <source>
        <dbReference type="EMBL" id="RUQ81933.1"/>
    </source>
</evidence>
<dbReference type="PROSITE" id="PS51257">
    <property type="entry name" value="PROKAR_LIPOPROTEIN"/>
    <property type="match status" value="1"/>
</dbReference>
<dbReference type="SMART" id="SM00257">
    <property type="entry name" value="LysM"/>
    <property type="match status" value="1"/>
</dbReference>
<dbReference type="InterPro" id="IPR018392">
    <property type="entry name" value="LysM"/>
</dbReference>
<dbReference type="EMBL" id="PYAU01000001">
    <property type="protein sequence ID" value="PSL37170.1"/>
    <property type="molecule type" value="Genomic_DNA"/>
</dbReference>
<dbReference type="OrthoDB" id="4978043at2"/>
<dbReference type="Proteomes" id="UP000268291">
    <property type="component" value="Unassembled WGS sequence"/>
</dbReference>
<keyword evidence="1" id="KW-0732">Signal</keyword>
<evidence type="ECO:0000313" key="3">
    <source>
        <dbReference type="EMBL" id="PSL37170.1"/>
    </source>
</evidence>
<name>A0A2P8GT75_9MICO</name>
<comment type="caution">
    <text evidence="3">The sequence shown here is derived from an EMBL/GenBank/DDBJ whole genome shotgun (WGS) entry which is preliminary data.</text>
</comment>
<reference evidence="3 5" key="1">
    <citation type="submission" date="2018-03" db="EMBL/GenBank/DDBJ databases">
        <title>Genomic Encyclopedia of Archaeal and Bacterial Type Strains, Phase II (KMG-II): from individual species to whole genera.</title>
        <authorList>
            <person name="Goeker M."/>
        </authorList>
    </citation>
    <scope>NUCLEOTIDE SEQUENCE [LARGE SCALE GENOMIC DNA]</scope>
    <source>
        <strain evidence="3 5">DSM 21548</strain>
    </source>
</reference>
<feature type="chain" id="PRO_5038774377" evidence="1">
    <location>
        <begin position="28"/>
        <end position="291"/>
    </location>
</feature>
<evidence type="ECO:0000259" key="2">
    <source>
        <dbReference type="PROSITE" id="PS51782"/>
    </source>
</evidence>
<dbReference type="CDD" id="cd00118">
    <property type="entry name" value="LysM"/>
    <property type="match status" value="1"/>
</dbReference>
<organism evidence="3 5">
    <name type="scientific">Labedella gwakjiensis</name>
    <dbReference type="NCBI Taxonomy" id="390269"/>
    <lineage>
        <taxon>Bacteria</taxon>
        <taxon>Bacillati</taxon>
        <taxon>Actinomycetota</taxon>
        <taxon>Actinomycetes</taxon>
        <taxon>Micrococcales</taxon>
        <taxon>Microbacteriaceae</taxon>
        <taxon>Labedella</taxon>
    </lineage>
</organism>
<accession>A0A2P8GT75</accession>
<dbReference type="SUPFAM" id="SSF54106">
    <property type="entry name" value="LysM domain"/>
    <property type="match status" value="1"/>
</dbReference>
<dbReference type="Gene3D" id="3.10.350.10">
    <property type="entry name" value="LysM domain"/>
    <property type="match status" value="1"/>
</dbReference>
<dbReference type="PROSITE" id="PS51782">
    <property type="entry name" value="LYSM"/>
    <property type="match status" value="1"/>
</dbReference>
<keyword evidence="6" id="KW-1185">Reference proteome</keyword>
<evidence type="ECO:0000313" key="6">
    <source>
        <dbReference type="Proteomes" id="UP000268291"/>
    </source>
</evidence>
<evidence type="ECO:0000313" key="5">
    <source>
        <dbReference type="Proteomes" id="UP000241203"/>
    </source>
</evidence>
<dbReference type="InterPro" id="IPR036779">
    <property type="entry name" value="LysM_dom_sf"/>
</dbReference>
<reference evidence="4 6" key="2">
    <citation type="submission" date="2018-12" db="EMBL/GenBank/DDBJ databases">
        <authorList>
            <person name="hu s."/>
            <person name="Xu Y."/>
            <person name="Xu B."/>
            <person name="Li F."/>
        </authorList>
    </citation>
    <scope>NUCLEOTIDE SEQUENCE [LARGE SCALE GENOMIC DNA]</scope>
    <source>
        <strain evidence="4 6">KSW2-17</strain>
    </source>
</reference>
<proteinExistence type="predicted"/>
<sequence length="291" mass="30148">MPATSRTRRVRAIGVGLIVLLTAASSACSTGTTASEVAASPDATADTVDVAATPEAPAVEIPAGTVVGTATFESDVYDVSGTVDVVHAPGTKVGATAFEWTLEIRDLVLPEQFSDPTQFRMVAEPNSGTSPCMGSWGGDPIASFDIADGAGTLAFGNPFPDQNSWSSDLDPSWNDSLIILDAASETPDENGCRFPVAVHADFEWSMPDVRPDLQVTDGPAADGATGETSIHDGAPVAYVVAPNDTLDAVAARFGISAQDLLFLNPARQNDTSTGPEILIAGERLNLTKDGR</sequence>
<dbReference type="RefSeq" id="WP_106562348.1">
    <property type="nucleotide sequence ID" value="NZ_PYAU01000001.1"/>
</dbReference>
<dbReference type="EMBL" id="RZGY01000004">
    <property type="protein sequence ID" value="RUQ81933.1"/>
    <property type="molecule type" value="Genomic_DNA"/>
</dbReference>
<feature type="domain" description="LysM" evidence="2">
    <location>
        <begin position="236"/>
        <end position="286"/>
    </location>
</feature>
<dbReference type="Proteomes" id="UP000241203">
    <property type="component" value="Unassembled WGS sequence"/>
</dbReference>
<evidence type="ECO:0000256" key="1">
    <source>
        <dbReference type="SAM" id="SignalP"/>
    </source>
</evidence>
<feature type="signal peptide" evidence="1">
    <location>
        <begin position="1"/>
        <end position="27"/>
    </location>
</feature>
<protein>
    <submittedName>
        <fullName evidence="3">LysM domain-containing protein</fullName>
    </submittedName>
</protein>